<evidence type="ECO:0000313" key="4">
    <source>
        <dbReference type="Proteomes" id="UP001216674"/>
    </source>
</evidence>
<dbReference type="Pfam" id="PF03401">
    <property type="entry name" value="TctC"/>
    <property type="match status" value="1"/>
</dbReference>
<dbReference type="SUPFAM" id="SSF53850">
    <property type="entry name" value="Periplasmic binding protein-like II"/>
    <property type="match status" value="1"/>
</dbReference>
<dbReference type="PANTHER" id="PTHR42928:SF5">
    <property type="entry name" value="BLR1237 PROTEIN"/>
    <property type="match status" value="1"/>
</dbReference>
<evidence type="ECO:0000256" key="1">
    <source>
        <dbReference type="ARBA" id="ARBA00006987"/>
    </source>
</evidence>
<proteinExistence type="inferred from homology"/>
<organism evidence="3 4">
    <name type="scientific">Cupriavidus basilensis</name>
    <dbReference type="NCBI Taxonomy" id="68895"/>
    <lineage>
        <taxon>Bacteria</taxon>
        <taxon>Pseudomonadati</taxon>
        <taxon>Pseudomonadota</taxon>
        <taxon>Betaproteobacteria</taxon>
        <taxon>Burkholderiales</taxon>
        <taxon>Burkholderiaceae</taxon>
        <taxon>Cupriavidus</taxon>
    </lineage>
</organism>
<dbReference type="EMBL" id="JARJLM010000255">
    <property type="protein sequence ID" value="MDF3834204.1"/>
    <property type="molecule type" value="Genomic_DNA"/>
</dbReference>
<evidence type="ECO:0000256" key="2">
    <source>
        <dbReference type="SAM" id="SignalP"/>
    </source>
</evidence>
<gene>
    <name evidence="3" type="ORF">P3W85_14760</name>
</gene>
<dbReference type="InterPro" id="IPR005064">
    <property type="entry name" value="BUG"/>
</dbReference>
<protein>
    <submittedName>
        <fullName evidence="3">Tripartite tricarboxylate transporter substrate binding protein</fullName>
    </submittedName>
</protein>
<dbReference type="RefSeq" id="WP_276265341.1">
    <property type="nucleotide sequence ID" value="NZ_JARJLM010000255.1"/>
</dbReference>
<dbReference type="Proteomes" id="UP001216674">
    <property type="component" value="Unassembled WGS sequence"/>
</dbReference>
<name>A0ABT6AP33_9BURK</name>
<dbReference type="CDD" id="cd13578">
    <property type="entry name" value="PBP2_Bug27"/>
    <property type="match status" value="1"/>
</dbReference>
<sequence>MPCFTYRLWRWATAFAASLCLASASHAQSDLFPSQPVRMVVGFPAGGPTDVVARLIADSLSRSIGQPVLVDNKPGANATIAAEQVARAKPDGYTILMAATNHSINAVLYKTLKFDTEKAFAPVTAVAVAPTVLVVNPKFPAKNYAEFVALMKSHPGKYSYASAGSGGTPHLSAEMFKILTHTAIVHIPYRGAAPAVTDLIGGQVDMMFATLGSVLPQLRAGQLRAIAVAAPQRSRLLPNVPTFEESGLKGFRLDSWYGLLVPAGTPKPVVDRLHTEIVRAVSSAAYQERLNAAGLEPVIDSNPTRFAEQIRTEIANFGGVVRANKLTID</sequence>
<comment type="similarity">
    <text evidence="1">Belongs to the UPF0065 (bug) family.</text>
</comment>
<accession>A0ABT6AP33</accession>
<feature type="signal peptide" evidence="2">
    <location>
        <begin position="1"/>
        <end position="27"/>
    </location>
</feature>
<dbReference type="PANTHER" id="PTHR42928">
    <property type="entry name" value="TRICARBOXYLATE-BINDING PROTEIN"/>
    <property type="match status" value="1"/>
</dbReference>
<dbReference type="InterPro" id="IPR042100">
    <property type="entry name" value="Bug_dom1"/>
</dbReference>
<feature type="chain" id="PRO_5047020083" evidence="2">
    <location>
        <begin position="28"/>
        <end position="329"/>
    </location>
</feature>
<evidence type="ECO:0000313" key="3">
    <source>
        <dbReference type="EMBL" id="MDF3834204.1"/>
    </source>
</evidence>
<keyword evidence="4" id="KW-1185">Reference proteome</keyword>
<dbReference type="Gene3D" id="3.40.190.10">
    <property type="entry name" value="Periplasmic binding protein-like II"/>
    <property type="match status" value="1"/>
</dbReference>
<reference evidence="3 4" key="1">
    <citation type="submission" date="2023-03" db="EMBL/GenBank/DDBJ databases">
        <title>Draft assemblies of triclosan tolerant bacteria isolated from returned activated sludge.</title>
        <authorList>
            <person name="Van Hamelsveld S."/>
        </authorList>
    </citation>
    <scope>NUCLEOTIDE SEQUENCE [LARGE SCALE GENOMIC DNA]</scope>
    <source>
        <strain evidence="3 4">GW210010_S58</strain>
    </source>
</reference>
<dbReference type="Gene3D" id="3.40.190.150">
    <property type="entry name" value="Bordetella uptake gene, domain 1"/>
    <property type="match status" value="1"/>
</dbReference>
<dbReference type="PIRSF" id="PIRSF017082">
    <property type="entry name" value="YflP"/>
    <property type="match status" value="1"/>
</dbReference>
<keyword evidence="2" id="KW-0732">Signal</keyword>
<comment type="caution">
    <text evidence="3">The sequence shown here is derived from an EMBL/GenBank/DDBJ whole genome shotgun (WGS) entry which is preliminary data.</text>
</comment>